<name>A0A916L8Q5_MYCTX</name>
<comment type="caution">
    <text evidence="1">The sequence shown here is derived from an EMBL/GenBank/DDBJ whole genome shotgun (WGS) entry which is preliminary data.</text>
</comment>
<dbReference type="Proteomes" id="UP000039021">
    <property type="component" value="Unassembled WGS sequence"/>
</dbReference>
<dbReference type="EMBL" id="CSBK01000270">
    <property type="protein sequence ID" value="COX18329.1"/>
    <property type="molecule type" value="Genomic_DNA"/>
</dbReference>
<organism evidence="1 2">
    <name type="scientific">Mycobacterium tuberculosis</name>
    <dbReference type="NCBI Taxonomy" id="1773"/>
    <lineage>
        <taxon>Bacteria</taxon>
        <taxon>Bacillati</taxon>
        <taxon>Actinomycetota</taxon>
        <taxon>Actinomycetes</taxon>
        <taxon>Mycobacteriales</taxon>
        <taxon>Mycobacteriaceae</taxon>
        <taxon>Mycobacterium</taxon>
        <taxon>Mycobacterium tuberculosis complex</taxon>
    </lineage>
</organism>
<accession>A0A916L8Q5</accession>
<evidence type="ECO:0000313" key="1">
    <source>
        <dbReference type="EMBL" id="COX18329.1"/>
    </source>
</evidence>
<reference evidence="2" key="1">
    <citation type="submission" date="2015-03" db="EMBL/GenBank/DDBJ databases">
        <authorList>
            <consortium name="Pathogen Informatics"/>
        </authorList>
    </citation>
    <scope>NUCLEOTIDE SEQUENCE [LARGE SCALE GENOMIC DNA]</scope>
    <source>
        <strain evidence="2">N09902308</strain>
    </source>
</reference>
<sequence>MITISTKPTSASVFTAKLVESVIAESSCDTMVAAMVVMVA</sequence>
<gene>
    <name evidence="1" type="ORF">ERS007739_00818</name>
</gene>
<proteinExistence type="predicted"/>
<evidence type="ECO:0000313" key="2">
    <source>
        <dbReference type="Proteomes" id="UP000039021"/>
    </source>
</evidence>
<protein>
    <submittedName>
        <fullName evidence="1">Uncharacterized protein</fullName>
    </submittedName>
</protein>
<dbReference type="AlphaFoldDB" id="A0A916L8Q5"/>